<feature type="region of interest" description="Disordered" evidence="3">
    <location>
        <begin position="501"/>
        <end position="528"/>
    </location>
</feature>
<dbReference type="InterPro" id="IPR022644">
    <property type="entry name" value="De-COase2_N"/>
</dbReference>
<evidence type="ECO:0000313" key="6">
    <source>
        <dbReference type="Proteomes" id="UP000321424"/>
    </source>
</evidence>
<evidence type="ECO:0000259" key="4">
    <source>
        <dbReference type="Pfam" id="PF02784"/>
    </source>
</evidence>
<comment type="caution">
    <text evidence="5">The sequence shown here is derived from an EMBL/GenBank/DDBJ whole genome shotgun (WGS) entry which is preliminary data.</text>
</comment>
<dbReference type="InterPro" id="IPR009006">
    <property type="entry name" value="Ala_racemase/Decarboxylase_C"/>
</dbReference>
<evidence type="ECO:0000256" key="1">
    <source>
        <dbReference type="ARBA" id="ARBA00001933"/>
    </source>
</evidence>
<dbReference type="Proteomes" id="UP000321424">
    <property type="component" value="Unassembled WGS sequence"/>
</dbReference>
<keyword evidence="6" id="KW-1185">Reference proteome</keyword>
<proteinExistence type="predicted"/>
<dbReference type="RefSeq" id="WP_147138573.1">
    <property type="nucleotide sequence ID" value="NZ_BJXA01000053.1"/>
</dbReference>
<feature type="domain" description="Orn/DAP/Arg decarboxylase 2 N-terminal" evidence="4">
    <location>
        <begin position="56"/>
        <end position="258"/>
    </location>
</feature>
<dbReference type="OrthoDB" id="3275594at2"/>
<dbReference type="EMBL" id="BJXA01000053">
    <property type="protein sequence ID" value="GEM41560.1"/>
    <property type="molecule type" value="Genomic_DNA"/>
</dbReference>
<organism evidence="5 6">
    <name type="scientific">Nocardia ninae NBRC 108245</name>
    <dbReference type="NCBI Taxonomy" id="1210091"/>
    <lineage>
        <taxon>Bacteria</taxon>
        <taxon>Bacillati</taxon>
        <taxon>Actinomycetota</taxon>
        <taxon>Actinomycetes</taxon>
        <taxon>Mycobacteriales</taxon>
        <taxon>Nocardiaceae</taxon>
        <taxon>Nocardia</taxon>
    </lineage>
</organism>
<protein>
    <recommendedName>
        <fullName evidence="4">Orn/DAP/Arg decarboxylase 2 N-terminal domain-containing protein</fullName>
    </recommendedName>
</protein>
<accession>A0A511MLQ5</accession>
<dbReference type="Gene3D" id="3.20.20.10">
    <property type="entry name" value="Alanine racemase"/>
    <property type="match status" value="1"/>
</dbReference>
<evidence type="ECO:0000313" key="5">
    <source>
        <dbReference type="EMBL" id="GEM41560.1"/>
    </source>
</evidence>
<dbReference type="SUPFAM" id="SSF51419">
    <property type="entry name" value="PLP-binding barrel"/>
    <property type="match status" value="1"/>
</dbReference>
<dbReference type="SUPFAM" id="SSF50621">
    <property type="entry name" value="Alanine racemase C-terminal domain-like"/>
    <property type="match status" value="1"/>
</dbReference>
<evidence type="ECO:0000256" key="2">
    <source>
        <dbReference type="ARBA" id="ARBA00022898"/>
    </source>
</evidence>
<sequence length="528" mass="57634">MTAPLPALPAKLHPLVRAFLDTPDAVAETLIRFGAPVHLVFPQVYAENVRQFREVLDRRLPRHRICYAHKANQSRAFVRAAEYARICIDVASPQELASAIGGGFGPMRIEVTGPKGEVFLRDLIDCGVTINVDNLWELRRIAELAGDRAEVPVLLRVSGFDEGQISRFGVPLAHMQRAFDVLSAHRSRINLLGFAFHLDSGDLGERVRAIDACLALIERAYGYGLRPTVLNIGGGFRQVFTEDADRFDGYVRALRESLLGRGEPMSWGSNTFGYHVANGAVHGTPVFHKYANTIPATRMLDDLLTAPLERHGGRTVAEVASDNLLEVWLEPGKALLDHAGATVARVDFVKELADGSVLVNVDLSRDSVTPADQEVMVDPIVLPSTTHRPSPPMPPDGAVVPTRGAGDTAPSLHPVTETGPVGVYFAGRLCLERDLITNHKVWLSQRPRAGDLVVFPNTAAYHMDLSAAMASMRPPPIKLAVAHRAGSFQVYRDADYEPHLPVALPPQRRTPARGPLRPPVPRRPTGAP</sequence>
<feature type="compositionally biased region" description="Pro residues" evidence="3">
    <location>
        <begin position="516"/>
        <end position="528"/>
    </location>
</feature>
<dbReference type="AlphaFoldDB" id="A0A511MLQ5"/>
<gene>
    <name evidence="5" type="ORF">NN4_60790</name>
</gene>
<keyword evidence="2" id="KW-0663">Pyridoxal phosphate</keyword>
<dbReference type="PANTHER" id="PTHR43727">
    <property type="entry name" value="DIAMINOPIMELATE DECARBOXYLASE"/>
    <property type="match status" value="1"/>
</dbReference>
<dbReference type="GO" id="GO:0009089">
    <property type="term" value="P:lysine biosynthetic process via diaminopimelate"/>
    <property type="evidence" value="ECO:0007669"/>
    <property type="project" value="TreeGrafter"/>
</dbReference>
<name>A0A511MLQ5_9NOCA</name>
<reference evidence="5 6" key="1">
    <citation type="submission" date="2019-07" db="EMBL/GenBank/DDBJ databases">
        <title>Whole genome shotgun sequence of Nocardia ninae NBRC 108245.</title>
        <authorList>
            <person name="Hosoyama A."/>
            <person name="Uohara A."/>
            <person name="Ohji S."/>
            <person name="Ichikawa N."/>
        </authorList>
    </citation>
    <scope>NUCLEOTIDE SEQUENCE [LARGE SCALE GENOMIC DNA]</scope>
    <source>
        <strain evidence="5 6">NBRC 108245</strain>
    </source>
</reference>
<dbReference type="Gene3D" id="2.40.37.10">
    <property type="entry name" value="Lyase, Ornithine Decarboxylase, Chain A, domain 1"/>
    <property type="match status" value="1"/>
</dbReference>
<evidence type="ECO:0000256" key="3">
    <source>
        <dbReference type="SAM" id="MobiDB-lite"/>
    </source>
</evidence>
<dbReference type="Pfam" id="PF02784">
    <property type="entry name" value="Orn_Arg_deC_N"/>
    <property type="match status" value="1"/>
</dbReference>
<dbReference type="GO" id="GO:0008836">
    <property type="term" value="F:diaminopimelate decarboxylase activity"/>
    <property type="evidence" value="ECO:0007669"/>
    <property type="project" value="TreeGrafter"/>
</dbReference>
<comment type="cofactor">
    <cofactor evidence="1">
        <name>pyridoxal 5'-phosphate</name>
        <dbReference type="ChEBI" id="CHEBI:597326"/>
    </cofactor>
</comment>
<dbReference type="InterPro" id="IPR029066">
    <property type="entry name" value="PLP-binding_barrel"/>
</dbReference>
<dbReference type="PANTHER" id="PTHR43727:SF2">
    <property type="entry name" value="GROUP IV DECARBOXYLASE"/>
    <property type="match status" value="1"/>
</dbReference>